<dbReference type="EMBL" id="LR797022">
    <property type="protein sequence ID" value="CAB4182104.1"/>
    <property type="molecule type" value="Genomic_DNA"/>
</dbReference>
<organism evidence="1">
    <name type="scientific">uncultured Caudovirales phage</name>
    <dbReference type="NCBI Taxonomy" id="2100421"/>
    <lineage>
        <taxon>Viruses</taxon>
        <taxon>Duplodnaviria</taxon>
        <taxon>Heunggongvirae</taxon>
        <taxon>Uroviricota</taxon>
        <taxon>Caudoviricetes</taxon>
        <taxon>Peduoviridae</taxon>
        <taxon>Maltschvirus</taxon>
        <taxon>Maltschvirus maltsch</taxon>
    </lineage>
</organism>
<evidence type="ECO:0000313" key="1">
    <source>
        <dbReference type="EMBL" id="CAB4182104.1"/>
    </source>
</evidence>
<protein>
    <submittedName>
        <fullName evidence="1">Uncharacterized protein</fullName>
    </submittedName>
</protein>
<accession>A0A6J5QRC2</accession>
<name>A0A6J5QRC2_9CAUD</name>
<reference evidence="1" key="1">
    <citation type="submission" date="2020-05" db="EMBL/GenBank/DDBJ databases">
        <authorList>
            <person name="Chiriac C."/>
            <person name="Salcher M."/>
            <person name="Ghai R."/>
            <person name="Kavagutti S V."/>
        </authorList>
    </citation>
    <scope>NUCLEOTIDE SEQUENCE</scope>
</reference>
<proteinExistence type="predicted"/>
<gene>
    <name evidence="1" type="ORF">UFOVP1071_145</name>
</gene>
<sequence length="60" mass="6840">MTNPQIDIQAQDSSGMWRTYGTVENNSQRILSEMKSLKDRMPQMRVRAVDKSGRVVDILG</sequence>